<reference evidence="1 2" key="1">
    <citation type="submission" date="2019-03" db="EMBL/GenBank/DDBJ databases">
        <title>Genomic Encyclopedia of Type Strains, Phase IV (KMG-IV): sequencing the most valuable type-strain genomes for metagenomic binning, comparative biology and taxonomic classification.</title>
        <authorList>
            <person name="Goeker M."/>
        </authorList>
    </citation>
    <scope>NUCLEOTIDE SEQUENCE [LARGE SCALE GENOMIC DNA]</scope>
    <source>
        <strain evidence="1 2">DSM 45361</strain>
    </source>
</reference>
<gene>
    <name evidence="1" type="ORF">EV186_107156</name>
</gene>
<dbReference type="RefSeq" id="WP_133853262.1">
    <property type="nucleotide sequence ID" value="NZ_SNXZ01000007.1"/>
</dbReference>
<accession>A0A4R6S0C1</accession>
<name>A0A4R6S0C1_LABRH</name>
<dbReference type="EMBL" id="SNXZ01000007">
    <property type="protein sequence ID" value="TDP92921.1"/>
    <property type="molecule type" value="Genomic_DNA"/>
</dbReference>
<proteinExistence type="predicted"/>
<evidence type="ECO:0000313" key="2">
    <source>
        <dbReference type="Proteomes" id="UP000295444"/>
    </source>
</evidence>
<dbReference type="AlphaFoldDB" id="A0A4R6S0C1"/>
<sequence>MPKKAIERDAAAVKAIKYGLFARWSDWRCAGKDAKCGMPELLVPTGGAQEPPFITVEDTSHPSRPALAWATARTVQLGQLGRGMAELAWARFQEGVAEDRIRLERVRADHTSAVTRVETATKELADLTAPSEEELQQRANGEGETKIEVVTARRRQDFVKQQRTKESAVVNARAAVVAADQEAALVRERIQVRFEVVRTEAAIVEAYVRRRVASYLGRLIRKHPDGNRLGVLIRSGWQDKPAWTTWRDALGHTPESVHIEPENNEEAA</sequence>
<evidence type="ECO:0000313" key="1">
    <source>
        <dbReference type="EMBL" id="TDP92921.1"/>
    </source>
</evidence>
<protein>
    <submittedName>
        <fullName evidence="1">Uncharacterized protein</fullName>
    </submittedName>
</protein>
<dbReference type="Proteomes" id="UP000295444">
    <property type="component" value="Unassembled WGS sequence"/>
</dbReference>
<organism evidence="1 2">
    <name type="scientific">Labedaea rhizosphaerae</name>
    <dbReference type="NCBI Taxonomy" id="598644"/>
    <lineage>
        <taxon>Bacteria</taxon>
        <taxon>Bacillati</taxon>
        <taxon>Actinomycetota</taxon>
        <taxon>Actinomycetes</taxon>
        <taxon>Pseudonocardiales</taxon>
        <taxon>Pseudonocardiaceae</taxon>
        <taxon>Labedaea</taxon>
    </lineage>
</organism>
<dbReference type="OrthoDB" id="3694139at2"/>
<comment type="caution">
    <text evidence="1">The sequence shown here is derived from an EMBL/GenBank/DDBJ whole genome shotgun (WGS) entry which is preliminary data.</text>
</comment>
<keyword evidence="2" id="KW-1185">Reference proteome</keyword>